<keyword evidence="2" id="KW-0808">Transferase</keyword>
<dbReference type="SUPFAM" id="SSF53756">
    <property type="entry name" value="UDP-Glycosyltransferase/glycogen phosphorylase"/>
    <property type="match status" value="1"/>
</dbReference>
<name>A0A2H9T652_9ZZZZ</name>
<protein>
    <submittedName>
        <fullName evidence="2">Lipopolysaccharide core biosynthesis protein RfaG</fullName>
        <ecNumber evidence="2">2.4.-.-</ecNumber>
    </submittedName>
</protein>
<dbReference type="EC" id="2.4.-.-" evidence="2"/>
<reference evidence="2" key="1">
    <citation type="journal article" date="2017" name="Appl. Environ. Microbiol.">
        <title>Molecular characterization of an Endozoicomonas-like organism causing infection in king scallop Pecten maximus L.</title>
        <authorList>
            <person name="Cano I."/>
            <person name="van Aerle R."/>
            <person name="Ross S."/>
            <person name="Verner-Jeffreys D.W."/>
            <person name="Paley R.K."/>
            <person name="Rimmer G."/>
            <person name="Ryder D."/>
            <person name="Hooper P."/>
            <person name="Stone D."/>
            <person name="Feist S.W."/>
        </authorList>
    </citation>
    <scope>NUCLEOTIDE SEQUENCE</scope>
</reference>
<evidence type="ECO:0000259" key="1">
    <source>
        <dbReference type="Pfam" id="PF00534"/>
    </source>
</evidence>
<dbReference type="PANTHER" id="PTHR12526">
    <property type="entry name" value="GLYCOSYLTRANSFERASE"/>
    <property type="match status" value="1"/>
</dbReference>
<dbReference type="PANTHER" id="PTHR12526:SF641">
    <property type="entry name" value="LIPOPOLYSACCHARIDE CORE BIOSYNTHESIS PROTEIN RFAG"/>
    <property type="match status" value="1"/>
</dbReference>
<feature type="domain" description="Glycosyl transferase family 1" evidence="1">
    <location>
        <begin position="185"/>
        <end position="347"/>
    </location>
</feature>
<dbReference type="AlphaFoldDB" id="A0A2H9T652"/>
<dbReference type="GO" id="GO:0016757">
    <property type="term" value="F:glycosyltransferase activity"/>
    <property type="evidence" value="ECO:0007669"/>
    <property type="project" value="UniProtKB-KW"/>
</dbReference>
<gene>
    <name evidence="2" type="primary">rfaG</name>
    <name evidence="2" type="ORF">CI610_02368</name>
</gene>
<dbReference type="EMBL" id="NSIT01000141">
    <property type="protein sequence ID" value="PJE78684.1"/>
    <property type="molecule type" value="Genomic_DNA"/>
</dbReference>
<dbReference type="Pfam" id="PF00534">
    <property type="entry name" value="Glycos_transf_1"/>
    <property type="match status" value="1"/>
</dbReference>
<proteinExistence type="predicted"/>
<keyword evidence="2" id="KW-0328">Glycosyltransferase</keyword>
<dbReference type="Gene3D" id="3.40.50.2000">
    <property type="entry name" value="Glycogen Phosphorylase B"/>
    <property type="match status" value="2"/>
</dbReference>
<accession>A0A2H9T652</accession>
<dbReference type="CDD" id="cd03801">
    <property type="entry name" value="GT4_PimA-like"/>
    <property type="match status" value="1"/>
</dbReference>
<sequence>MTLAFALFRYFPFGGLQRDFLRIAMACQQLGYNIRIYSAQWQGEKPYGLDIRSISISGTSNHRRMMNFHKSLMEHLSKEPVDLLIGFNKMPGLDVYYAADTCYLDKALKQRSWFYRLSPRFLCYRNLEAGVFSKTSETCILTISALQKPVFQQHYGTQNDRFFLLPPGIARDRCRPDNADTIRADFRKEFHITSQQKLVLMVGSGFKTKGLDRAIIALSHLPDDLREQTRLFVVGQDKTDAFIRLAKKMNVEQQVLFFSGRKDVPRFLLGADLLIHPAYNENTGTVLLEALVAGLPVLTTDVCGYAHYITDAGAGMVMASPFLQDQLNQTMACMLTSPDQQLWQENAIEFSKQADLYSLPERAAAIIGSLAKIAASDDQNYMGQK</sequence>
<dbReference type="InterPro" id="IPR001296">
    <property type="entry name" value="Glyco_trans_1"/>
</dbReference>
<comment type="caution">
    <text evidence="2">The sequence shown here is derived from an EMBL/GenBank/DDBJ whole genome shotgun (WGS) entry which is preliminary data.</text>
</comment>
<organism evidence="2">
    <name type="scientific">invertebrate metagenome</name>
    <dbReference type="NCBI Taxonomy" id="1711999"/>
    <lineage>
        <taxon>unclassified sequences</taxon>
        <taxon>metagenomes</taxon>
        <taxon>organismal metagenomes</taxon>
    </lineage>
</organism>
<evidence type="ECO:0000313" key="2">
    <source>
        <dbReference type="EMBL" id="PJE78684.1"/>
    </source>
</evidence>